<dbReference type="FunFam" id="1.10.287.130:FF:000023">
    <property type="entry name" value="Sensor histidine kinase/response regulator, putative"/>
    <property type="match status" value="1"/>
</dbReference>
<feature type="modified residue" description="4-aspartylphosphate" evidence="2">
    <location>
        <position position="1212"/>
    </location>
</feature>
<dbReference type="InterPro" id="IPR004358">
    <property type="entry name" value="Sig_transdc_His_kin-like_C"/>
</dbReference>
<keyword evidence="1 2" id="KW-0597">Phosphoprotein</keyword>
<dbReference type="RefSeq" id="XP_018191250.1">
    <property type="nucleotide sequence ID" value="XM_018335842.1"/>
</dbReference>
<dbReference type="CDD" id="cd00082">
    <property type="entry name" value="HisKA"/>
    <property type="match status" value="1"/>
</dbReference>
<evidence type="ECO:0000259" key="5">
    <source>
        <dbReference type="PROSITE" id="PS50110"/>
    </source>
</evidence>
<dbReference type="InterPro" id="IPR029016">
    <property type="entry name" value="GAF-like_dom_sf"/>
</dbReference>
<accession>A0A165J3Y0</accession>
<feature type="region of interest" description="Disordered" evidence="3">
    <location>
        <begin position="496"/>
        <end position="517"/>
    </location>
</feature>
<dbReference type="PANTHER" id="PTHR43719:SF69">
    <property type="entry name" value="HISTIDINE KINASE G7"/>
    <property type="match status" value="1"/>
</dbReference>
<dbReference type="OMA" id="FDRHTQY"/>
<feature type="region of interest" description="Disordered" evidence="3">
    <location>
        <begin position="388"/>
        <end position="423"/>
    </location>
</feature>
<feature type="compositionally biased region" description="Polar residues" evidence="3">
    <location>
        <begin position="414"/>
        <end position="423"/>
    </location>
</feature>
<proteinExistence type="predicted"/>
<dbReference type="Gene3D" id="1.10.287.130">
    <property type="match status" value="1"/>
</dbReference>
<dbReference type="InterPro" id="IPR003594">
    <property type="entry name" value="HATPase_dom"/>
</dbReference>
<dbReference type="SMART" id="SM00388">
    <property type="entry name" value="HisKA"/>
    <property type="match status" value="1"/>
</dbReference>
<feature type="compositionally biased region" description="Basic and acidic residues" evidence="3">
    <location>
        <begin position="325"/>
        <end position="339"/>
    </location>
</feature>
<feature type="domain" description="Histidine kinase" evidence="4">
    <location>
        <begin position="609"/>
        <end position="897"/>
    </location>
</feature>
<dbReference type="Gene3D" id="3.30.565.10">
    <property type="entry name" value="Histidine kinase-like ATPase, C-terminal domain"/>
    <property type="match status" value="1"/>
</dbReference>
<dbReference type="SUPFAM" id="SSF47384">
    <property type="entry name" value="Homodimeric domain of signal transducing histidine kinase"/>
    <property type="match status" value="1"/>
</dbReference>
<keyword evidence="7" id="KW-1185">Reference proteome</keyword>
<dbReference type="PROSITE" id="PS50110">
    <property type="entry name" value="RESPONSE_REGULATORY"/>
    <property type="match status" value="1"/>
</dbReference>
<dbReference type="OrthoDB" id="303614at2759"/>
<evidence type="ECO:0000256" key="3">
    <source>
        <dbReference type="SAM" id="MobiDB-lite"/>
    </source>
</evidence>
<feature type="compositionally biased region" description="Low complexity" evidence="3">
    <location>
        <begin position="389"/>
        <end position="413"/>
    </location>
</feature>
<evidence type="ECO:0000259" key="4">
    <source>
        <dbReference type="PROSITE" id="PS50109"/>
    </source>
</evidence>
<feature type="compositionally biased region" description="Low complexity" evidence="3">
    <location>
        <begin position="1085"/>
        <end position="1094"/>
    </location>
</feature>
<dbReference type="Pfam" id="PF02518">
    <property type="entry name" value="HATPase_c"/>
    <property type="match status" value="1"/>
</dbReference>
<evidence type="ECO:0000313" key="7">
    <source>
        <dbReference type="Proteomes" id="UP000076632"/>
    </source>
</evidence>
<dbReference type="EMBL" id="KV407455">
    <property type="protein sequence ID" value="KZF25695.1"/>
    <property type="molecule type" value="Genomic_DNA"/>
</dbReference>
<feature type="compositionally biased region" description="Low complexity" evidence="3">
    <location>
        <begin position="298"/>
        <end position="307"/>
    </location>
</feature>
<evidence type="ECO:0000256" key="2">
    <source>
        <dbReference type="PROSITE-ProRule" id="PRU00169"/>
    </source>
</evidence>
<feature type="region of interest" description="Disordered" evidence="3">
    <location>
        <begin position="1050"/>
        <end position="1155"/>
    </location>
</feature>
<dbReference type="FunFam" id="3.30.450.40:FF:000083">
    <property type="entry name" value="Sensor histidine kinase/response regulator, putative (AFU_orthologue AFUA_4G00660)"/>
    <property type="match status" value="1"/>
</dbReference>
<evidence type="ECO:0000256" key="1">
    <source>
        <dbReference type="ARBA" id="ARBA00022553"/>
    </source>
</evidence>
<dbReference type="SUPFAM" id="SSF55781">
    <property type="entry name" value="GAF domain-like"/>
    <property type="match status" value="1"/>
</dbReference>
<dbReference type="GO" id="GO:0000155">
    <property type="term" value="F:phosphorelay sensor kinase activity"/>
    <property type="evidence" value="ECO:0007669"/>
    <property type="project" value="InterPro"/>
</dbReference>
<dbReference type="PROSITE" id="PS50109">
    <property type="entry name" value="HIS_KIN"/>
    <property type="match status" value="1"/>
</dbReference>
<dbReference type="Gene3D" id="3.30.450.40">
    <property type="match status" value="1"/>
</dbReference>
<gene>
    <name evidence="6" type="ORF">L228DRAFT_280918</name>
</gene>
<dbReference type="Proteomes" id="UP000076632">
    <property type="component" value="Unassembled WGS sequence"/>
</dbReference>
<dbReference type="SUPFAM" id="SSF52172">
    <property type="entry name" value="CheY-like"/>
    <property type="match status" value="1"/>
</dbReference>
<feature type="region of interest" description="Disordered" evidence="3">
    <location>
        <begin position="288"/>
        <end position="345"/>
    </location>
</feature>
<dbReference type="InterPro" id="IPR036097">
    <property type="entry name" value="HisK_dim/P_sf"/>
</dbReference>
<evidence type="ECO:0000313" key="6">
    <source>
        <dbReference type="EMBL" id="KZF25695.1"/>
    </source>
</evidence>
<dbReference type="InParanoid" id="A0A165J3Y0"/>
<feature type="region of interest" description="Disordered" evidence="3">
    <location>
        <begin position="670"/>
        <end position="697"/>
    </location>
</feature>
<dbReference type="InterPro" id="IPR005467">
    <property type="entry name" value="His_kinase_dom"/>
</dbReference>
<dbReference type="InterPro" id="IPR036890">
    <property type="entry name" value="HATPase_C_sf"/>
</dbReference>
<name>A0A165J3Y0_XYLHT</name>
<dbReference type="CDD" id="cd17546">
    <property type="entry name" value="REC_hyHK_CKI1_RcsC-like"/>
    <property type="match status" value="1"/>
</dbReference>
<dbReference type="SUPFAM" id="SSF55874">
    <property type="entry name" value="ATPase domain of HSP90 chaperone/DNA topoisomerase II/histidine kinase"/>
    <property type="match status" value="1"/>
</dbReference>
<dbReference type="SMART" id="SM00387">
    <property type="entry name" value="HATPase_c"/>
    <property type="match status" value="1"/>
</dbReference>
<dbReference type="PANTHER" id="PTHR43719">
    <property type="entry name" value="TWO-COMPONENT HISTIDINE KINASE"/>
    <property type="match status" value="1"/>
</dbReference>
<dbReference type="InterPro" id="IPR011006">
    <property type="entry name" value="CheY-like_superfamily"/>
</dbReference>
<dbReference type="InterPro" id="IPR003661">
    <property type="entry name" value="HisK_dim/P_dom"/>
</dbReference>
<feature type="compositionally biased region" description="Polar residues" evidence="3">
    <location>
        <begin position="311"/>
        <end position="324"/>
    </location>
</feature>
<dbReference type="Pfam" id="PF00072">
    <property type="entry name" value="Response_reg"/>
    <property type="match status" value="1"/>
</dbReference>
<protein>
    <submittedName>
        <fullName evidence="6">Uncharacterized protein</fullName>
    </submittedName>
</protein>
<dbReference type="Gene3D" id="3.40.50.2300">
    <property type="match status" value="1"/>
</dbReference>
<feature type="compositionally biased region" description="Polar residues" evidence="3">
    <location>
        <begin position="1106"/>
        <end position="1121"/>
    </location>
</feature>
<dbReference type="STRING" id="1328760.A0A165J3Y0"/>
<dbReference type="InterPro" id="IPR050956">
    <property type="entry name" value="2C_system_His_kinase"/>
</dbReference>
<dbReference type="PRINTS" id="PR00344">
    <property type="entry name" value="BCTRLSENSOR"/>
</dbReference>
<dbReference type="GeneID" id="28900979"/>
<dbReference type="InterPro" id="IPR001789">
    <property type="entry name" value="Sig_transdc_resp-reg_receiver"/>
</dbReference>
<dbReference type="SMART" id="SM00448">
    <property type="entry name" value="REC"/>
    <property type="match status" value="1"/>
</dbReference>
<dbReference type="Pfam" id="PF00512">
    <property type="entry name" value="HisKA"/>
    <property type="match status" value="1"/>
</dbReference>
<feature type="domain" description="Response regulatory" evidence="5">
    <location>
        <begin position="1161"/>
        <end position="1283"/>
    </location>
</feature>
<sequence length="1288" mass="141830">MSLPAPKQGLVGFGTTWEREFYKYLPPYCLQAPFDQHVSKDTQYQDSVARSCPDAALTAFAQLGALRLDVQWAMISLFGPNNQHVVAEATRTLSLQNDMHHNEHDELWHGCCTLSYERSFCKHVLDLPQSAEWPDNTILAVPDLTKDGRFQDSRDVNSFPHARFLASVPIISPKGLIIGAYTVVDNKPHNMLDTKSLKFLGDMALTVMDHLENSRSKLQHLRAERMMVGIGSFNEGKGSLRNRWLQSSRQDQNAEDGDEGLEGQINQLQQTKQRSENATQSMADIFASKHLPPPQSPRQRLGVQGVRQRFEQQNSLPKSTTDGSSHAKSESEGGEKSPRQGDNMTLSNQVEGAFSRAANIARESIEVEGVVYFNANFASYGGLVNNPKSASDYSSSESSALSDDDNSSAVSSSPTGCNPSNTYDSGKWVDPCEVLGFSTTELSSVNHEVISNRSIAISELFVKGLLHRYPRGKIFNFSEDGSISSSDESNDGRFKSFFQRENAPTKPGDKSSGRVRTYKRTRKRVLQEDANALLQFAPGSRSIIVIPLWDSDKERWYSGCVAWTRTPHRVFTSDDELTFLFALGNSLMAEVHRLGAEYAERAKSDMLSSLSHELRSPLHGVCGTAELLSDTLMDVSQQSMVHTIESCANTLLDTIDHLLEYSGINQLRKSTSRASAGHGDRHSPRGGMRTGADNTLQDTMDGSKHLPFVQLDAILEEVAESVFAGYAYLHGSMSTLRETAPPGSFVSRNRKESDSSSGPVRIILDIRRAMDWRLLTHPGKWRRILMDIFGNALKFTSGGYIFIMLDASPIKNPQHVVGKPTEYQVTMTVKDTGSGMEQAYLDNDLFAAFSQENTLSAGNGLGLHVTQQTISSLGGEIQVNSRKDFGTEVVTRVNLWHQPDLAPPNSPDEMSVTTAARELTRGKTIGILVLRDSEVDKTLCSSLEALCRDWFDMVVHTARSSEALGHYDYYIATREDLDLASITLDHPPERLFSPIIVICSTPASTKNMWSIIQERADAEVVECICQPCGPQKMAKTLKLCTQRQQQRHDLAAKAKDAAPSSNVSELPHRASVAPGAARGEDSNIATNATNANNAKPTELPEEVGTTKVSTPSTNEVPNPSNEAAPISSKAGPDQGGRLMDNERTQNSQVPKPPEISNPAITVLVVDDNEINARILTTYMKKLGCNYMVAYNGLEAFEAFKAEPARFSVILMDISMPIMDGLDSTRHIRELEKQLRTPKPATIVALTGLGQEGIQRDAIASGMDLFFAKPVPLKQLAQVIEETKNTFLS</sequence>
<reference evidence="6 7" key="1">
    <citation type="journal article" date="2016" name="Fungal Biol.">
        <title>The genome of Xylona heveae provides a window into fungal endophytism.</title>
        <authorList>
            <person name="Gazis R."/>
            <person name="Kuo A."/>
            <person name="Riley R."/>
            <person name="LaButti K."/>
            <person name="Lipzen A."/>
            <person name="Lin J."/>
            <person name="Amirebrahimi M."/>
            <person name="Hesse C.N."/>
            <person name="Spatafora J.W."/>
            <person name="Henrissat B."/>
            <person name="Hainaut M."/>
            <person name="Grigoriev I.V."/>
            <person name="Hibbett D.S."/>
        </authorList>
    </citation>
    <scope>NUCLEOTIDE SEQUENCE [LARGE SCALE GENOMIC DNA]</scope>
    <source>
        <strain evidence="6 7">TC161</strain>
    </source>
</reference>
<organism evidence="6 7">
    <name type="scientific">Xylona heveae (strain CBS 132557 / TC161)</name>
    <dbReference type="NCBI Taxonomy" id="1328760"/>
    <lineage>
        <taxon>Eukaryota</taxon>
        <taxon>Fungi</taxon>
        <taxon>Dikarya</taxon>
        <taxon>Ascomycota</taxon>
        <taxon>Pezizomycotina</taxon>
        <taxon>Xylonomycetes</taxon>
        <taxon>Xylonales</taxon>
        <taxon>Xylonaceae</taxon>
        <taxon>Xylona</taxon>
    </lineage>
</organism>